<dbReference type="STRING" id="29845.A0A1V6RM98"/>
<proteinExistence type="predicted"/>
<gene>
    <name evidence="1" type="ORF">PENVUL_c039G02126</name>
</gene>
<organism evidence="1 2">
    <name type="scientific">Penicillium vulpinum</name>
    <dbReference type="NCBI Taxonomy" id="29845"/>
    <lineage>
        <taxon>Eukaryota</taxon>
        <taxon>Fungi</taxon>
        <taxon>Dikarya</taxon>
        <taxon>Ascomycota</taxon>
        <taxon>Pezizomycotina</taxon>
        <taxon>Eurotiomycetes</taxon>
        <taxon>Eurotiomycetidae</taxon>
        <taxon>Eurotiales</taxon>
        <taxon>Aspergillaceae</taxon>
        <taxon>Penicillium</taxon>
    </lineage>
</organism>
<dbReference type="Proteomes" id="UP000191518">
    <property type="component" value="Unassembled WGS sequence"/>
</dbReference>
<evidence type="ECO:0000313" key="2">
    <source>
        <dbReference type="Proteomes" id="UP000191518"/>
    </source>
</evidence>
<protein>
    <submittedName>
        <fullName evidence="1">Uncharacterized protein</fullName>
    </submittedName>
</protein>
<sequence length="397" mass="44396">MPFDLRENPSNFVESSNNKLLFEVFPATQAIEFDNRVLVYRFDELPPKPWPQQIARVPCYLTTDPKDQGPSIPTRQWSHSSIKLSPAMDLRENEAAVSLIFDLVRDFFRNANIPITEIQSWGHIVIIVLETEPHNVEILQAVPNSIAQCQCFYLFESEIERPIQLSADHLKQVPAAAIDDAQYQILRPGVALSSARNTLGESSCTSSGVLVQNNSGDRYMTASSHGIPEEGMIYHPTSSGLEIGKPIIGLANTDIALVKLNDGVQFVNEPFENTIVRHEPFILGDFIRADETKIGGNVFLDSPFSGFIEGTRLAHSFTRIPCNDPHGPSHVWIRCHWVNLGQNSTEKVVDGVCGSAIWDEEHRVLGFFRYVHTTGTFRDHCSIIAADHLLDKGYTMV</sequence>
<comment type="caution">
    <text evidence="1">The sequence shown here is derived from an EMBL/GenBank/DDBJ whole genome shotgun (WGS) entry which is preliminary data.</text>
</comment>
<dbReference type="EMBL" id="MDYP01000039">
    <property type="protein sequence ID" value="OQE02700.1"/>
    <property type="molecule type" value="Genomic_DNA"/>
</dbReference>
<evidence type="ECO:0000313" key="1">
    <source>
        <dbReference type="EMBL" id="OQE02700.1"/>
    </source>
</evidence>
<accession>A0A1V6RM98</accession>
<dbReference type="AlphaFoldDB" id="A0A1V6RM98"/>
<name>A0A1V6RM98_9EURO</name>
<reference evidence="2" key="1">
    <citation type="journal article" date="2017" name="Nat. Microbiol.">
        <title>Global analysis of biosynthetic gene clusters reveals vast potential of secondary metabolite production in Penicillium species.</title>
        <authorList>
            <person name="Nielsen J.C."/>
            <person name="Grijseels S."/>
            <person name="Prigent S."/>
            <person name="Ji B."/>
            <person name="Dainat J."/>
            <person name="Nielsen K.F."/>
            <person name="Frisvad J.C."/>
            <person name="Workman M."/>
            <person name="Nielsen J."/>
        </authorList>
    </citation>
    <scope>NUCLEOTIDE SEQUENCE [LARGE SCALE GENOMIC DNA]</scope>
    <source>
        <strain evidence="2">IBT 29486</strain>
    </source>
</reference>
<keyword evidence="2" id="KW-1185">Reference proteome</keyword>